<accession>A0A239E0G6</accession>
<evidence type="ECO:0000313" key="3">
    <source>
        <dbReference type="Proteomes" id="UP000198373"/>
    </source>
</evidence>
<keyword evidence="3" id="KW-1185">Reference proteome</keyword>
<evidence type="ECO:0000256" key="1">
    <source>
        <dbReference type="SAM" id="MobiDB-lite"/>
    </source>
</evidence>
<organism evidence="2 3">
    <name type="scientific">Geodermatophilus pulveris</name>
    <dbReference type="NCBI Taxonomy" id="1564159"/>
    <lineage>
        <taxon>Bacteria</taxon>
        <taxon>Bacillati</taxon>
        <taxon>Actinomycetota</taxon>
        <taxon>Actinomycetes</taxon>
        <taxon>Geodermatophilales</taxon>
        <taxon>Geodermatophilaceae</taxon>
        <taxon>Geodermatophilus</taxon>
    </lineage>
</organism>
<dbReference type="AlphaFoldDB" id="A0A239E0G6"/>
<dbReference type="Proteomes" id="UP000198373">
    <property type="component" value="Unassembled WGS sequence"/>
</dbReference>
<proteinExistence type="predicted"/>
<dbReference type="EMBL" id="FZOO01000003">
    <property type="protein sequence ID" value="SNS37768.1"/>
    <property type="molecule type" value="Genomic_DNA"/>
</dbReference>
<evidence type="ECO:0000313" key="2">
    <source>
        <dbReference type="EMBL" id="SNS37768.1"/>
    </source>
</evidence>
<protein>
    <recommendedName>
        <fullName evidence="4">SH3 domain-containing protein</fullName>
    </recommendedName>
</protein>
<sequence length="294" mass="30821">MDRTKLTALGGAVAVLSTAGAVVLGVGGSGAANATAQPTVQTHGASLIVRDRPGRGGEEVGRLQDGQPVRIECQTEGDMVSDGYFAPTSLWDRIGPNRYVSDAYVHTGRNGRVAPECDGPRTGAATPEAPPSPAGPGPDRWLLHDATNDYRGTPYEEALRDSRQANWLGAPTNIRRNTASLPIPDVSVGVGPISAPVPRGTVSINAYGTGLHVTGVQAGFEGVTVSCNWRIDFRFTPLDPAQGVEETDVGSSRGCSRTGDRVMKYERDLPAGRLCADLVVENDFVEAACVSLAL</sequence>
<reference evidence="3" key="1">
    <citation type="submission" date="2017-06" db="EMBL/GenBank/DDBJ databases">
        <authorList>
            <person name="Varghese N."/>
            <person name="Submissions S."/>
        </authorList>
    </citation>
    <scope>NUCLEOTIDE SEQUENCE [LARGE SCALE GENOMIC DNA]</scope>
    <source>
        <strain evidence="3">DSM 46839</strain>
    </source>
</reference>
<dbReference type="RefSeq" id="WP_089305195.1">
    <property type="nucleotide sequence ID" value="NZ_FZOO01000003.1"/>
</dbReference>
<dbReference type="OrthoDB" id="4305308at2"/>
<feature type="region of interest" description="Disordered" evidence="1">
    <location>
        <begin position="109"/>
        <end position="140"/>
    </location>
</feature>
<gene>
    <name evidence="2" type="ORF">SAMN06893096_103448</name>
</gene>
<evidence type="ECO:0008006" key="4">
    <source>
        <dbReference type="Google" id="ProtNLM"/>
    </source>
</evidence>
<name>A0A239E0G6_9ACTN</name>